<dbReference type="Pfam" id="PF08352">
    <property type="entry name" value="oligo_HPY"/>
    <property type="match status" value="1"/>
</dbReference>
<evidence type="ECO:0000256" key="3">
    <source>
        <dbReference type="ARBA" id="ARBA00022741"/>
    </source>
</evidence>
<protein>
    <submittedName>
        <fullName evidence="6">D,D-dipeptide transport ATP-binding protein DdpF</fullName>
    </submittedName>
</protein>
<gene>
    <name evidence="6" type="primary">ddpF</name>
    <name evidence="6" type="ORF">RS81_01983</name>
</gene>
<dbReference type="InterPro" id="IPR003593">
    <property type="entry name" value="AAA+_ATPase"/>
</dbReference>
<dbReference type="InterPro" id="IPR027417">
    <property type="entry name" value="P-loop_NTPase"/>
</dbReference>
<dbReference type="GO" id="GO:0015833">
    <property type="term" value="P:peptide transport"/>
    <property type="evidence" value="ECO:0007669"/>
    <property type="project" value="InterPro"/>
</dbReference>
<reference evidence="6 7" key="1">
    <citation type="submission" date="2015-02" db="EMBL/GenBank/DDBJ databases">
        <title>Draft genome sequences of ten Microbacterium spp. with emphasis on heavy metal contaminated environments.</title>
        <authorList>
            <person name="Corretto E."/>
        </authorList>
    </citation>
    <scope>NUCLEOTIDE SEQUENCE [LARGE SCALE GENOMIC DNA]</scope>
    <source>
        <strain evidence="6 7">DSM 12510</strain>
    </source>
</reference>
<dbReference type="SUPFAM" id="SSF52540">
    <property type="entry name" value="P-loop containing nucleoside triphosphate hydrolases"/>
    <property type="match status" value="1"/>
</dbReference>
<dbReference type="SMART" id="SM00382">
    <property type="entry name" value="AAA"/>
    <property type="match status" value="1"/>
</dbReference>
<evidence type="ECO:0000313" key="6">
    <source>
        <dbReference type="EMBL" id="KJL39353.1"/>
    </source>
</evidence>
<organism evidence="6 7">
    <name type="scientific">Microbacterium terrae</name>
    <dbReference type="NCBI Taxonomy" id="69369"/>
    <lineage>
        <taxon>Bacteria</taxon>
        <taxon>Bacillati</taxon>
        <taxon>Actinomycetota</taxon>
        <taxon>Actinomycetes</taxon>
        <taxon>Micrococcales</taxon>
        <taxon>Microbacteriaceae</taxon>
        <taxon>Microbacterium</taxon>
    </lineage>
</organism>
<dbReference type="OrthoDB" id="8481147at2"/>
<comment type="similarity">
    <text evidence="1">Belongs to the ABC transporter superfamily.</text>
</comment>
<dbReference type="PANTHER" id="PTHR43776">
    <property type="entry name" value="TRANSPORT ATP-BINDING PROTEIN"/>
    <property type="match status" value="1"/>
</dbReference>
<dbReference type="InterPro" id="IPR013563">
    <property type="entry name" value="Oligopep_ABC_C"/>
</dbReference>
<dbReference type="InterPro" id="IPR003439">
    <property type="entry name" value="ABC_transporter-like_ATP-bd"/>
</dbReference>
<dbReference type="STRING" id="92835.RS81_01983"/>
<comment type="caution">
    <text evidence="6">The sequence shown here is derived from an EMBL/GenBank/DDBJ whole genome shotgun (WGS) entry which is preliminary data.</text>
</comment>
<dbReference type="PROSITE" id="PS00211">
    <property type="entry name" value="ABC_TRANSPORTER_1"/>
    <property type="match status" value="1"/>
</dbReference>
<dbReference type="Proteomes" id="UP000033956">
    <property type="component" value="Unassembled WGS sequence"/>
</dbReference>
<proteinExistence type="inferred from homology"/>
<dbReference type="GO" id="GO:0016887">
    <property type="term" value="F:ATP hydrolysis activity"/>
    <property type="evidence" value="ECO:0007669"/>
    <property type="project" value="InterPro"/>
</dbReference>
<keyword evidence="4 6" id="KW-0067">ATP-binding</keyword>
<dbReference type="EMBL" id="JYIZ01000050">
    <property type="protein sequence ID" value="KJL39353.1"/>
    <property type="molecule type" value="Genomic_DNA"/>
</dbReference>
<dbReference type="PANTHER" id="PTHR43776:SF7">
    <property type="entry name" value="D,D-DIPEPTIDE TRANSPORT ATP-BINDING PROTEIN DDPF-RELATED"/>
    <property type="match status" value="1"/>
</dbReference>
<dbReference type="CDD" id="cd03257">
    <property type="entry name" value="ABC_NikE_OppD_transporters"/>
    <property type="match status" value="1"/>
</dbReference>
<dbReference type="RefSeq" id="WP_045275919.1">
    <property type="nucleotide sequence ID" value="NZ_BAAAUP010000008.1"/>
</dbReference>
<dbReference type="GO" id="GO:0055085">
    <property type="term" value="P:transmembrane transport"/>
    <property type="evidence" value="ECO:0007669"/>
    <property type="project" value="UniProtKB-ARBA"/>
</dbReference>
<dbReference type="Pfam" id="PF00005">
    <property type="entry name" value="ABC_tran"/>
    <property type="match status" value="1"/>
</dbReference>
<dbReference type="InterPro" id="IPR017871">
    <property type="entry name" value="ABC_transporter-like_CS"/>
</dbReference>
<dbReference type="Gene3D" id="3.40.50.300">
    <property type="entry name" value="P-loop containing nucleotide triphosphate hydrolases"/>
    <property type="match status" value="1"/>
</dbReference>
<dbReference type="InterPro" id="IPR050319">
    <property type="entry name" value="ABC_transp_ATP-bind"/>
</dbReference>
<evidence type="ECO:0000256" key="2">
    <source>
        <dbReference type="ARBA" id="ARBA00022448"/>
    </source>
</evidence>
<dbReference type="PATRIC" id="fig|92835.4.peg.2011"/>
<evidence type="ECO:0000256" key="4">
    <source>
        <dbReference type="ARBA" id="ARBA00022840"/>
    </source>
</evidence>
<evidence type="ECO:0000256" key="1">
    <source>
        <dbReference type="ARBA" id="ARBA00005417"/>
    </source>
</evidence>
<accession>A0A0M2GZL7</accession>
<keyword evidence="7" id="KW-1185">Reference proteome</keyword>
<keyword evidence="2" id="KW-0813">Transport</keyword>
<dbReference type="PROSITE" id="PS50893">
    <property type="entry name" value="ABC_TRANSPORTER_2"/>
    <property type="match status" value="1"/>
</dbReference>
<evidence type="ECO:0000259" key="5">
    <source>
        <dbReference type="PROSITE" id="PS50893"/>
    </source>
</evidence>
<dbReference type="GO" id="GO:0005524">
    <property type="term" value="F:ATP binding"/>
    <property type="evidence" value="ECO:0007669"/>
    <property type="project" value="UniProtKB-KW"/>
</dbReference>
<name>A0A0M2GZL7_9MICO</name>
<keyword evidence="3" id="KW-0547">Nucleotide-binding</keyword>
<evidence type="ECO:0000313" key="7">
    <source>
        <dbReference type="Proteomes" id="UP000033956"/>
    </source>
</evidence>
<sequence>MTDALVTVQDLRKTYPVRSAWGRVTGTLAAVDGVDLTVHAGETVGVVGESGSGKSTLGRLILQVENPTAGSVVVDPDARMQVIHQDPFSSLNPHRTALQSVLEPLEVAGALSKADARDAAREALAAVGIEGDAVDKRPRAFSGGQRQRIAIARAIAPRPRLIVCDEPVSALDMQVQAQVTDLLQDLQQRFGLTYVFISHDLAVVREIADRTAVMRRGRIVELAPTSTLFAAPRHPYTRRLLEAVLVPDPARARERLAHVASRPAADAPDAAEVLTEVEPGHFVAL</sequence>
<feature type="domain" description="ABC transporter" evidence="5">
    <location>
        <begin position="6"/>
        <end position="241"/>
    </location>
</feature>
<dbReference type="AlphaFoldDB" id="A0A0M2GZL7"/>